<feature type="domain" description="Laminin EGF-like" evidence="25">
    <location>
        <begin position="2901"/>
        <end position="2948"/>
    </location>
</feature>
<dbReference type="InterPro" id="IPR013098">
    <property type="entry name" value="Ig_I-set"/>
</dbReference>
<feature type="disulfide bond" evidence="20">
    <location>
        <begin position="1690"/>
        <end position="1708"/>
    </location>
</feature>
<feature type="disulfide bond" evidence="20">
    <location>
        <begin position="1437"/>
        <end position="1449"/>
    </location>
</feature>
<dbReference type="GO" id="GO:0030154">
    <property type="term" value="P:cell differentiation"/>
    <property type="evidence" value="ECO:0007669"/>
    <property type="project" value="UniProtKB-ARBA"/>
</dbReference>
<feature type="disulfide bond" evidence="20">
    <location>
        <begin position="2082"/>
        <end position="2100"/>
    </location>
</feature>
<dbReference type="Pfam" id="PF00047">
    <property type="entry name" value="ig"/>
    <property type="match status" value="2"/>
</dbReference>
<reference evidence="28 29" key="1">
    <citation type="journal article" date="2015" name="Nat. Commun.">
        <title>Lucilia cuprina genome unlocks parasitic fly biology to underpin future interventions.</title>
        <authorList>
            <person name="Anstead C.A."/>
            <person name="Korhonen P.K."/>
            <person name="Young N.D."/>
            <person name="Hall R.S."/>
            <person name="Jex A.R."/>
            <person name="Murali S.C."/>
            <person name="Hughes D.S."/>
            <person name="Lee S.F."/>
            <person name="Perry T."/>
            <person name="Stroehlein A.J."/>
            <person name="Ansell B.R."/>
            <person name="Breugelmans B."/>
            <person name="Hofmann A."/>
            <person name="Qu J."/>
            <person name="Dugan S."/>
            <person name="Lee S.L."/>
            <person name="Chao H."/>
            <person name="Dinh H."/>
            <person name="Han Y."/>
            <person name="Doddapaneni H.V."/>
            <person name="Worley K.C."/>
            <person name="Muzny D.M."/>
            <person name="Ioannidis P."/>
            <person name="Waterhouse R.M."/>
            <person name="Zdobnov E.M."/>
            <person name="James P.J."/>
            <person name="Bagnall N.H."/>
            <person name="Kotze A.C."/>
            <person name="Gibbs R.A."/>
            <person name="Richards S."/>
            <person name="Batterham P."/>
            <person name="Gasser R.B."/>
        </authorList>
    </citation>
    <scope>NUCLEOTIDE SEQUENCE [LARGE SCALE GENOMIC DNA]</scope>
    <source>
        <strain evidence="28 29">LS</strain>
        <tissue evidence="28">Full body</tissue>
    </source>
</reference>
<feature type="disulfide bond" evidence="20">
    <location>
        <begin position="1702"/>
        <end position="1717"/>
    </location>
</feature>
<evidence type="ECO:0000259" key="24">
    <source>
        <dbReference type="PROSITE" id="PS50026"/>
    </source>
</evidence>
<dbReference type="InterPro" id="IPR002172">
    <property type="entry name" value="LDrepeatLR_classA_rpt"/>
</dbReference>
<feature type="disulfide bond" evidence="20">
    <location>
        <begin position="682"/>
        <end position="697"/>
    </location>
</feature>
<feature type="disulfide bond" evidence="20">
    <location>
        <begin position="1015"/>
        <end position="1027"/>
    </location>
</feature>
<evidence type="ECO:0000256" key="5">
    <source>
        <dbReference type="ARBA" id="ARBA00022530"/>
    </source>
</evidence>
<feature type="disulfide bond" evidence="20">
    <location>
        <begin position="1516"/>
        <end position="1528"/>
    </location>
</feature>
<dbReference type="InterPro" id="IPR001791">
    <property type="entry name" value="Laminin_G"/>
</dbReference>
<dbReference type="SUPFAM" id="SSF48726">
    <property type="entry name" value="Immunoglobulin"/>
    <property type="match status" value="13"/>
</dbReference>
<feature type="disulfide bond" evidence="18">
    <location>
        <begin position="4659"/>
        <end position="4676"/>
    </location>
</feature>
<feature type="disulfide bond" evidence="20">
    <location>
        <begin position="1275"/>
        <end position="1290"/>
    </location>
</feature>
<evidence type="ECO:0000259" key="27">
    <source>
        <dbReference type="PROSITE" id="PS51115"/>
    </source>
</evidence>
<dbReference type="Gene3D" id="2.60.120.200">
    <property type="match status" value="3"/>
</dbReference>
<feature type="disulfide bond" evidence="20">
    <location>
        <begin position="1367"/>
        <end position="1385"/>
    </location>
</feature>
<keyword evidence="7" id="KW-0812">Transmembrane</keyword>
<feature type="disulfide bond" evidence="20">
    <location>
        <begin position="1305"/>
        <end position="1317"/>
    </location>
</feature>
<dbReference type="Gene3D" id="2.10.25.10">
    <property type="entry name" value="Laminin"/>
    <property type="match status" value="7"/>
</dbReference>
<keyword evidence="10" id="KW-0106">Calcium</keyword>
<dbReference type="SMART" id="SM00192">
    <property type="entry name" value="LDLa"/>
    <property type="match status" value="28"/>
</dbReference>
<dbReference type="PROSITE" id="PS01209">
    <property type="entry name" value="LDLRA_1"/>
    <property type="match status" value="13"/>
</dbReference>
<feature type="region of interest" description="Disordered" evidence="22">
    <location>
        <begin position="1187"/>
        <end position="1209"/>
    </location>
</feature>
<feature type="disulfide bond" evidence="20">
    <location>
        <begin position="340"/>
        <end position="358"/>
    </location>
</feature>
<evidence type="ECO:0000259" key="26">
    <source>
        <dbReference type="PROSITE" id="PS50835"/>
    </source>
</evidence>
<feature type="disulfide bond" evidence="18">
    <location>
        <begin position="4715"/>
        <end position="4724"/>
    </location>
</feature>
<dbReference type="CDD" id="cd00055">
    <property type="entry name" value="EGF_Lam"/>
    <property type="match status" value="5"/>
</dbReference>
<feature type="disulfide bond" evidence="20">
    <location>
        <begin position="1615"/>
        <end position="1633"/>
    </location>
</feature>
<feature type="disulfide bond" evidence="20">
    <location>
        <begin position="1224"/>
        <end position="1242"/>
    </location>
</feature>
<dbReference type="Proteomes" id="UP000037069">
    <property type="component" value="Unassembled WGS sequence"/>
</dbReference>
<dbReference type="InterPro" id="IPR002049">
    <property type="entry name" value="LE_dom"/>
</dbReference>
<dbReference type="GO" id="GO:0012505">
    <property type="term" value="C:endomembrane system"/>
    <property type="evidence" value="ECO:0007669"/>
    <property type="project" value="UniProtKB-SubCell"/>
</dbReference>
<dbReference type="Pfam" id="PF00052">
    <property type="entry name" value="Laminin_B"/>
    <property type="match status" value="3"/>
</dbReference>
<feature type="compositionally biased region" description="Acidic residues" evidence="22">
    <location>
        <begin position="690"/>
        <end position="712"/>
    </location>
</feature>
<feature type="disulfide bond" evidence="20">
    <location>
        <begin position="1142"/>
        <end position="1157"/>
    </location>
</feature>
<feature type="disulfide bond" evidence="20">
    <location>
        <begin position="1400"/>
        <end position="1412"/>
    </location>
</feature>
<feature type="domain" description="Ig-like" evidence="26">
    <location>
        <begin position="4084"/>
        <end position="4153"/>
    </location>
</feature>
<dbReference type="FunFam" id="2.10.25.10:FF:000580">
    <property type="entry name" value="Wing blister, isoform B"/>
    <property type="match status" value="1"/>
</dbReference>
<feature type="disulfide bond" evidence="20">
    <location>
        <begin position="906"/>
        <end position="921"/>
    </location>
</feature>
<dbReference type="SUPFAM" id="SSF57424">
    <property type="entry name" value="LDL receptor-like module"/>
    <property type="match status" value="25"/>
</dbReference>
<dbReference type="Gene3D" id="2.170.300.10">
    <property type="entry name" value="Tie2 ligand-binding domain superfamily"/>
    <property type="match status" value="1"/>
</dbReference>
<comment type="caution">
    <text evidence="18">Lacks conserved residue(s) required for the propagation of feature annotation.</text>
</comment>
<dbReference type="FunFam" id="4.10.400.10:FF:000062">
    <property type="entry name" value="Terribly reduced optic lobes, isoform AI"/>
    <property type="match status" value="1"/>
</dbReference>
<feature type="disulfide bond" evidence="20">
    <location>
        <begin position="2075"/>
        <end position="2087"/>
    </location>
</feature>
<keyword evidence="15" id="KW-0325">Glycoprotein</keyword>
<evidence type="ECO:0000256" key="11">
    <source>
        <dbReference type="ARBA" id="ARBA00022869"/>
    </source>
</evidence>
<feature type="region of interest" description="Disordered" evidence="22">
    <location>
        <begin position="690"/>
        <end position="721"/>
    </location>
</feature>
<keyword evidence="13" id="KW-0472">Membrane</keyword>
<dbReference type="GO" id="GO:0016192">
    <property type="term" value="P:vesicle-mediated transport"/>
    <property type="evidence" value="ECO:0007669"/>
    <property type="project" value="UniProtKB-ARBA"/>
</dbReference>
<feature type="disulfide bond" evidence="20">
    <location>
        <begin position="932"/>
        <end position="944"/>
    </location>
</feature>
<feature type="disulfide bond" evidence="18">
    <location>
        <begin position="4678"/>
        <end position="4687"/>
    </location>
</feature>
<feature type="disulfide bond" evidence="20">
    <location>
        <begin position="670"/>
        <end position="688"/>
    </location>
</feature>
<dbReference type="Pfam" id="PF24973">
    <property type="entry name" value="EGF_LMN_ATRN"/>
    <property type="match status" value="1"/>
</dbReference>
<organism evidence="28 29">
    <name type="scientific">Lucilia cuprina</name>
    <name type="common">Green bottle fly</name>
    <name type="synonym">Australian sheep blowfly</name>
    <dbReference type="NCBI Taxonomy" id="7375"/>
    <lineage>
        <taxon>Eukaryota</taxon>
        <taxon>Metazoa</taxon>
        <taxon>Ecdysozoa</taxon>
        <taxon>Arthropoda</taxon>
        <taxon>Hexapoda</taxon>
        <taxon>Insecta</taxon>
        <taxon>Pterygota</taxon>
        <taxon>Neoptera</taxon>
        <taxon>Endopterygota</taxon>
        <taxon>Diptera</taxon>
        <taxon>Brachycera</taxon>
        <taxon>Muscomorpha</taxon>
        <taxon>Oestroidea</taxon>
        <taxon>Calliphoridae</taxon>
        <taxon>Luciliinae</taxon>
        <taxon>Lucilia</taxon>
    </lineage>
</organism>
<feature type="disulfide bond" evidence="20">
    <location>
        <begin position="1627"/>
        <end position="1642"/>
    </location>
</feature>
<feature type="disulfide bond" evidence="20">
    <location>
        <begin position="976"/>
        <end position="994"/>
    </location>
</feature>
<feature type="domain" description="Ig-like" evidence="26">
    <location>
        <begin position="3989"/>
        <end position="4073"/>
    </location>
</feature>
<dbReference type="InterPro" id="IPR036179">
    <property type="entry name" value="Ig-like_dom_sf"/>
</dbReference>
<dbReference type="GO" id="GO:0005604">
    <property type="term" value="C:basement membrane"/>
    <property type="evidence" value="ECO:0007669"/>
    <property type="project" value="UniProtKB-SubCell"/>
</dbReference>
<evidence type="ECO:0000256" key="21">
    <source>
        <dbReference type="PROSITE-ProRule" id="PRU00460"/>
    </source>
</evidence>
<feature type="region of interest" description="Disordered" evidence="22">
    <location>
        <begin position="374"/>
        <end position="428"/>
    </location>
</feature>
<feature type="disulfide bond" evidence="20">
    <location>
        <begin position="1022"/>
        <end position="1040"/>
    </location>
</feature>
<dbReference type="PROSITE" id="PS51115">
    <property type="entry name" value="LAMININ_IVA"/>
    <property type="match status" value="3"/>
</dbReference>
<feature type="disulfide bond" evidence="18">
    <location>
        <begin position="4960"/>
        <end position="4969"/>
    </location>
</feature>
<dbReference type="PROSITE" id="PS50025">
    <property type="entry name" value="LAM_G_DOMAIN"/>
    <property type="match status" value="3"/>
</dbReference>
<feature type="disulfide bond" evidence="20">
    <location>
        <begin position="1583"/>
        <end position="1598"/>
    </location>
</feature>
<feature type="disulfide bond" evidence="20">
    <location>
        <begin position="1324"/>
        <end position="1339"/>
    </location>
</feature>
<feature type="domain" description="Ig-like" evidence="26">
    <location>
        <begin position="1860"/>
        <end position="1948"/>
    </location>
</feature>
<keyword evidence="4" id="KW-0964">Secreted</keyword>
<dbReference type="Pfam" id="PF00053">
    <property type="entry name" value="EGF_laminin"/>
    <property type="match status" value="6"/>
</dbReference>
<feature type="disulfide bond" evidence="20">
    <location>
        <begin position="1407"/>
        <end position="1425"/>
    </location>
</feature>
<comment type="subcellular location">
    <subcellularLocation>
        <location evidence="3">Endomembrane system</location>
    </subcellularLocation>
    <subcellularLocation>
        <location evidence="1">Membrane</location>
        <topology evidence="1">Single-pass membrane protein</topology>
    </subcellularLocation>
    <subcellularLocation>
        <location evidence="2">Secreted</location>
        <location evidence="2">Extracellular space</location>
        <location evidence="2">Extracellular matrix</location>
        <location evidence="2">Basement membrane</location>
    </subcellularLocation>
</comment>
<dbReference type="InterPro" id="IPR050685">
    <property type="entry name" value="LDLR"/>
</dbReference>
<feature type="compositionally biased region" description="Acidic residues" evidence="22">
    <location>
        <begin position="140"/>
        <end position="151"/>
    </location>
</feature>
<proteinExistence type="predicted"/>
<feature type="domain" description="Laminin G" evidence="23">
    <location>
        <begin position="4732"/>
        <end position="4908"/>
    </location>
</feature>
<dbReference type="InterPro" id="IPR000742">
    <property type="entry name" value="EGF"/>
</dbReference>
<evidence type="ECO:0000256" key="12">
    <source>
        <dbReference type="ARBA" id="ARBA00022989"/>
    </source>
</evidence>
<dbReference type="CDD" id="cd22249">
    <property type="entry name" value="UDM1_RNF168_RNF169-like"/>
    <property type="match status" value="1"/>
</dbReference>
<evidence type="ECO:0000256" key="3">
    <source>
        <dbReference type="ARBA" id="ARBA00004308"/>
    </source>
</evidence>
<dbReference type="InterPro" id="IPR003598">
    <property type="entry name" value="Ig_sub2"/>
</dbReference>
<sequence length="5216" mass="585321">MLKQIQNDLIFDDTFDIDQFEDAASSTKLRSARDLDEKAFIEDELQPVDEADNEGSSTSSNDGSWLMQSVKRVRRELGRLFGSEEKKLVADKKHAKNVAKLEKQRKRQAKLAEKQKRKAANAARNNKAKNRLNKRQSYGDEVEGSGDDTEGYGEHDTWQTLFSLSEPWVNEYRMGKGYTRFMELQQQIHDGFLQFITDNYGNDEDEDSYLHLTLIRVEPTHDSFIIHVIVQIDLPERWSDFGQRFQHHLMTYKKLGETFGADADNSYYFRRVRDLQDHERVDLTDDYNHNGAESHHHGEGVDINNAYHGAGEGTATHHANNGNPVAGEFTECDSEGYFQCSNGQMIECHNLCNNYADCDDDSDEDVEMCNKYNLEDVDEDLDEDEDIVTSQEGHREGETTDTPNYDDNTAYDPYDYDREQEMERERQLEIQRERERQIELEQERQRQLQHEREMAEQERAKQYEAEREREEQERARQYEEQLAREEEERARQYELEEQERERQEREREEEERRAHEMDYEREHGGEHDGQPDHDQTYDHEYQPDHDQTYGHEYQPQPGHDQSYGQPQPGHDQSYDHEYQPQPGHDQSYGQPQPGHDQSYGQPQPGHDQSYGQPQPGHDQSYGQPQPGHDQSYGQPQAGHDQSYGHDYQPGTSAEDSEYDCHVNPHGYFICQSGETVPCANVCDNQYDCEDGSDELSCDPDTPTEEAPVDENAYETHEHESHNVPEFEASGEDYVPITETSPVYTSIYDAGCRGDTTFTCPESGKTICEEQLCDGEEQCPDGEDEMDCPSEGYDENGTDGETEYEPETECEENEFRCDNRCLPKEYLCNGVHECGDNTDELNCPEKECNPNEFKCNSGDCIDGSKRCNRIMDCPDGDDEDERCPAECSDIEYQCRDGINCISESKICDGKTDCLDGDDEEHCDSIVPKLRFFCPKGKFTCRDFTCISIVHRCDGHADCPHDRSDEEGCPCLHDKWQCDDGTCISKNFRCNGNIDCPEDISDERHCDGGDDDSGDYCKYNEYRCNNGQCIPMREVCDNIYDCDDYSDETDCDLQDFNQNIFDEDEIIREYADHHRRPATSAPPVSHYRPYRPGGLNAGSLHQKDMNEYYYYYPAVYNKASDKNPCTEFQFRCGNNVCIPLHLRCDGFYHCNDMTDEFNCDEYRAQTQNNLNTTQSPAPANVIKTTASTKPNTSTLKTTSMSTTTTSTTTTTPAPTKKTCLSMEFMCESGDCIPLESVCDGIGDCKRMDDESYGLCHCSSDKFKCIRGGGCIPKTQVCDGKPQCRDGSDEISCHFNANFNKTRNLAECLSFQFQCADGICIAGYKLCNGITDCLDGSDEINCPLNYDEANYEDFIPEDPMNSCDIYEFECDYSRCIPIEKKCDGYPDCDDETDEIGCPPFTDCNSNEYECDDNLCILRNQQCDGVQDCSDGTDEKNCTFCRDQAYLCNTGECILDKLHCDGHNDCADGSDEHNCEIYKDCHAEQLKCDGKYDCDDGSDEQGCDDRNRDQFIIRFKNDTCRTDQWKCDNSDCIAKNRFCDGYFDCKDHSDEAPNYCVGKVTTVLTPEDCNEDQFFCDDDCHPNTIRCNGHSDCADRSDEEGCARPTRRPPTYPCPQHTCPNGQCYSENERCDGISQCDDGSDEAECLTCKDDEFFCFDRKFCINETQHCDGFYDCKDFSDEQNCIGCAADQFRCRNGDCVPGYAHCNGRTECFDRSDEEDCADPIPAYPSRCSASQFRCDSGQCVSALARCNGYTDCLDSSDEKHCRFNLKESYYAFQGLATPQATTTTGTTPTITTMTTPVSSSFSSSKACGPNMYRCENDPCIPLALRCNGNFDCPHDISDELDCPDMDNGIDTSVPTTASPQLNLKTYPDNQIIKESREVIFRCRDEGMLRAKVRWTRPGGRALPVGARDKDGRLEIPNIRVEDSGTYICEAVGYPRHVAGQQVSVQLTVEKSWGSNRYVIPSNKIKYGTVPHIDLEFFGLVNPRDDRLPSACSNTQATCLNGECIDKSQICDGIPHCSDGSDEHSCSHGRKCHPNQFRCRNSKCVDRVWRCDGEDDCGDNSDEESCDPEPSGAPCRYDEFQCRSGHCIPKSFQCDDTNDCRDGSDEIGCMAPDKIRDPPPTAILKQGESLNLTCVGVGTPTPVIVWRLNWGHVPEKCVTKSFSGTGSIYCPDMQVGDSGAYSCEIINTKGSKFATDTLVTVEAPSRPGVCPAGFFNMLARRPEECINCFCFGITKTCKSAELFNYAIQPPITSHRVVDVELSPYSNIVINEAPTSGIMNLRHGVQFRATDVLYGSRSAPYLALPSDYMGNQLKSYGGFIKYDVSFMGTGRPTNTPDVIVTGNGFTLTYRSRMQPQPNVVNHMEIQFAPGQWKKPDGRVATREEIMMILANVENVLIRLSYIDATERQVELTNILMNSAGEHDQGLGQASLIEKCSCPTGYVGDSCETCAPGFVRQAGGPWLGRCVPYTPEPCQPGTYGDPRRGIPCRECPCPQTGSKNFASGCSLGPDNEVTCNCNEGYTGRRCESCAPGYSGHPLTPDGRCYPIPESTCNAEGTYSVNADGSCTCKPLVTGPRCDSCKADSFHLNAFTYTGCIECFCSGLPTSCGSSSWYRDQISSSFGRSSAPHGFGLVTNYNTDKPTSVRFIQSGNFLTFSEPRTSETLYWQLPAQFLGNKITAYGGKLNYTLSYTAMPGGLMSRSTSPDVVIKSGEDLTIIHHRRSNISPSSSNSYSVPIIESAWYRSDGQPVNRQHLLMALSKIEAIYIKATYTTSTKDGSLTQVVMDIATPTNLGTARAVEVEECRCPEGYIGLSCERCAPGYKRNPEAGLYLGLCEPCECNGHSNQCDSETGACLNCADNTEGEFCERCAYGYSGDATQGTPHDCQLGPDDSTTYPRPQPNQTCSYCNAAGTESCDNGYCYCKPNVQGTYCDQCRSGTYGLSASNPEGCDECYCSQKSSTCRSATLYRQFIPVDFLSSPPLFTDEEGLIADTENLNFDIERNEYTYSFTSYTPKYWSLRGSVLGNQLYSYGGVLSYQLNVQSYGHYEPGTDVILIGNGQKLLWSRPSSEQENVEYKIRLHEDENWQSLQRGVMQRASRLDFMNVLSNLEHILIRATPKIPTTRTAVSDVILESAVETPFPDAQPASEVEVCTCPAGYSGTSCESCAPMYYRDNNGDCTLCPCQDESTNSCSLDERGYVRCQCKSGYAGDRCQNPVTTEMICDIPRGFCCSGFQFNIEPNQSISYNETLLIYRGRQYIGNLTKLRYGCNIREDYGTATSTPRPPAPDSDIRTQITVSIAPPEISIIPVGGSITLSCSGHLVWNNSPVIVSWYKLNDHMPYGVEQNNGVLRLYDLQIHDSGVYICRATNNETRRVFEDKITITITESSRRTPAKIDNLSPYFTFEEYVPSEVNCEVSGNPAPSVIWTRVDGQMSSEARVDGSRLIFEMPRKSDEGSYRCQANNGVGYEEKYTQIRIRPSTPVSTPAPRELVYIEPPSFSGESGQYVRLTCQPTTPVILKYEWTKDGYPLYRQHNLIINGNMLEIRETTPRDSGVYTCIGIDNRGRRNYTSDAQVHIEETRPNVIIPSSNSIAPSVQRLPEENRVIQGHDFTITCEASGTPYPTIRWTKVHESLGDNVHQSGNVLRIMNARPDNRGIYLCIVENEAGTDQTSTFIDIEPREHPVVDIDPKEPQIITVGGQGILYCSATGIPQPRVQWLRVNGQPLSPRHQIQQNEPGYIIINDVMLVDAGDYKCVAENEVGNATAVATIRVIEAPVIQLEPSQEVLTVTEGDEVKVTCTATGHPNPSVRWVEDSSVATFNYAPESEHYNQAFLEFYRVSMQNGKAYKCVATNEAGTDERYIVLDVKPRRGDAPEDSDVDRSPYPYDRQGARPSYPPQPSYPNYRPATPQPQVENVYQSKPGDNVTLRCDLNAAYETLWVREDGRPLPTNSYFERNSLIIHHMQENNAGIYRCNAYDNRGEIITYHLAELVYVPIPHITLNPRMPLHVNANDNIDISCDTEGAQPIVVSWHTDNNRPLPASVSIEGKYLRFTAITPAAAGRYYCSAKNSYGNTTEMAEVIVNRGTSYETRPQAKSYELNEGETVRISCDVESYAPIRGDVFYTWTREDGSRLPPNAQIHNNELYIYNVHKQDEGRYVCELIANGVRSKPSYAELYVKREYQAKMARISRNRYNRRYKNCQPGDFNCVSHPHTCIAPHMVCDGIHDCTDHSDEFNCTRDQQVNYKRWKKHYNQPLKPLDAFKRRHKRKYQQLNRNNQSLAGKLSAGIRPLPYYPSTIVSTTPRVRDAMLRVDQQQSKLRVGESTEVECYSSDNSYTDVIWERADGEPLPPNLQQIGNRLIINHVTPHDAGRYVCKCKTDEGDLYTTSYELDIEASVHEWKHPKIVHVDVGTRAQLLCNAENAYEGPSYRWSRQYGQMQMGTDILNDKLHLADVQASDAGTYICTATAADGQSVDYPTILVVTGAIPQFHQDPISYMSFPTLRDSYIKFNFDITFRPEKPNGLILFNGQKKGNGDYISLSLNERYPEFRFDFDGKSMVIIAEQPVELNEWHTVRVNRFRRDGYMQVDDQHPVAFPTLSPSSSLDLVDDLYLGGVPSWDILPRDAVDQPVGFIGCISRLTLQGSIIELMKEAKVKDGITACQPCRDSPCNNGGICLESQTEMAYTCICQQGWTGRNCAIKGTQCTPGICGTGRCENTDMGMECLCPLNKTGDRCQYIEHLNENSLAFKKNSFAAYGTPRASKLNIKFQVRPNTLEDAVLLYAAESKLPSGDFVAVVLRNKHVELIINTGARLKPVVVRSLNPLPVNKWTEIEIARRFGEGILRVGGEAEQKAKAAGAARTLYIKTPMYIGGYDHEKITLNRDVNVTHGFDGCVSNLYEGLREINLIADISDAANIQNCGEINEIDQNETFAHEDQLNNENDLGVLDACASDPCENGGHCMVIDDMAVCSCMVGFAGKHCEEHITLQFDANFHGNGYLELNRSQFDENVEQKYSFAAMVFSTSEPNGLLLWWGQPKGEALNKQDYMALAITDGYVEFKFRLNGEEGVVRNPDKRVDDGQRHIVLIKRTDNTAILELDHLLYTAEAEPTGKNTMSLPGHVFIGGAPDLVSFTGGRYTQYFNGCVRVVEGESSGIIDLGKVAVSGINVDSCPETWNPSSLVYHELDYNDFRFDPSMFDALDQPPPVHILYPRPTPSIINSYSTNHANLL</sequence>
<dbReference type="SMART" id="SM00282">
    <property type="entry name" value="LamG"/>
    <property type="match status" value="3"/>
</dbReference>
<feature type="domain" description="Ig-like" evidence="26">
    <location>
        <begin position="3904"/>
        <end position="3977"/>
    </location>
</feature>
<feature type="disulfide bond" evidence="20">
    <location>
        <begin position="2094"/>
        <end position="2109"/>
    </location>
</feature>
<feature type="disulfide bond" evidence="18">
    <location>
        <begin position="4694"/>
        <end position="4704"/>
    </location>
</feature>
<feature type="region of interest" description="Disordered" evidence="22">
    <location>
        <begin position="92"/>
        <end position="153"/>
    </location>
</feature>
<feature type="disulfide bond" evidence="20">
    <location>
        <begin position="2051"/>
        <end position="2066"/>
    </location>
</feature>
<dbReference type="InterPro" id="IPR013783">
    <property type="entry name" value="Ig-like_fold"/>
</dbReference>
<dbReference type="CDD" id="cd00112">
    <property type="entry name" value="LDLa"/>
    <property type="match status" value="27"/>
</dbReference>
<dbReference type="PROSITE" id="PS50026">
    <property type="entry name" value="EGF_3"/>
    <property type="match status" value="3"/>
</dbReference>
<dbReference type="GO" id="GO:0048513">
    <property type="term" value="P:animal organ development"/>
    <property type="evidence" value="ECO:0007669"/>
    <property type="project" value="UniProtKB-ARBA"/>
</dbReference>
<dbReference type="InterPro" id="IPR003599">
    <property type="entry name" value="Ig_sub"/>
</dbReference>
<dbReference type="Pfam" id="PF00008">
    <property type="entry name" value="EGF"/>
    <property type="match status" value="2"/>
</dbReference>
<evidence type="ECO:0000256" key="14">
    <source>
        <dbReference type="ARBA" id="ARBA00023157"/>
    </source>
</evidence>
<feature type="disulfide bond" evidence="20">
    <location>
        <begin position="939"/>
        <end position="957"/>
    </location>
</feature>
<dbReference type="SUPFAM" id="SSF49899">
    <property type="entry name" value="Concanavalin A-like lectins/glucanases"/>
    <property type="match status" value="3"/>
</dbReference>
<feature type="disulfide bond" evidence="20">
    <location>
        <begin position="1444"/>
        <end position="1462"/>
    </location>
</feature>
<feature type="disulfide bond" evidence="20">
    <location>
        <begin position="1217"/>
        <end position="1229"/>
    </location>
</feature>
<feature type="disulfide bond" evidence="20">
    <location>
        <begin position="4213"/>
        <end position="4228"/>
    </location>
</feature>
<feature type="domain" description="EGF-like" evidence="24">
    <location>
        <begin position="4690"/>
        <end position="4725"/>
    </location>
</feature>
<feature type="compositionally biased region" description="Basic residues" evidence="22">
    <location>
        <begin position="93"/>
        <end position="119"/>
    </location>
</feature>
<protein>
    <recommendedName>
        <fullName evidence="30">Basement membrane-specific heparan sulfate proteoglycan core protein</fullName>
    </recommendedName>
</protein>
<feature type="domain" description="Ig-like" evidence="26">
    <location>
        <begin position="4402"/>
        <end position="4466"/>
    </location>
</feature>
<dbReference type="InterPro" id="IPR000034">
    <property type="entry name" value="Laminin_IV"/>
</dbReference>
<feature type="region of interest" description="Disordered" evidence="22">
    <location>
        <begin position="40"/>
        <end position="67"/>
    </location>
</feature>
<feature type="disulfide bond" evidence="20">
    <location>
        <begin position="1992"/>
        <end position="2004"/>
    </location>
</feature>
<feature type="disulfide bond" evidence="20">
    <location>
        <begin position="1735"/>
        <end position="1753"/>
    </location>
</feature>
<feature type="disulfide bond" evidence="20">
    <location>
        <begin position="1683"/>
        <end position="1695"/>
    </location>
</feature>
<feature type="domain" description="Ig-like" evidence="26">
    <location>
        <begin position="3482"/>
        <end position="3570"/>
    </location>
</feature>
<feature type="domain" description="Ig-like" evidence="26">
    <location>
        <begin position="2112"/>
        <end position="2200"/>
    </location>
</feature>
<feature type="disulfide bond" evidence="20">
    <location>
        <begin position="1379"/>
        <end position="1394"/>
    </location>
</feature>
<feature type="compositionally biased region" description="Basic and acidic residues" evidence="22">
    <location>
        <begin position="289"/>
        <end position="300"/>
    </location>
</feature>
<evidence type="ECO:0000256" key="20">
    <source>
        <dbReference type="PROSITE-ProRule" id="PRU00124"/>
    </source>
</evidence>
<accession>A0A0L0CHG0</accession>
<feature type="disulfide bond" evidence="21">
    <location>
        <begin position="2919"/>
        <end position="2928"/>
    </location>
</feature>
<feature type="compositionally biased region" description="Basic and acidic residues" evidence="22">
    <location>
        <begin position="441"/>
        <end position="549"/>
    </location>
</feature>
<feature type="disulfide bond" evidence="20">
    <location>
        <begin position="969"/>
        <end position="981"/>
    </location>
</feature>
<dbReference type="GO" id="GO:0048731">
    <property type="term" value="P:system development"/>
    <property type="evidence" value="ECO:0007669"/>
    <property type="project" value="UniProtKB-ARBA"/>
</dbReference>
<feature type="domain" description="Laminin IV type A" evidence="27">
    <location>
        <begin position="2623"/>
        <end position="2800"/>
    </location>
</feature>
<dbReference type="SMART" id="SM00408">
    <property type="entry name" value="IGc2"/>
    <property type="match status" value="13"/>
</dbReference>
<comment type="caution">
    <text evidence="28">The sequence shown here is derived from an EMBL/GenBank/DDBJ whole genome shotgun (WGS) entry which is preliminary data.</text>
</comment>
<evidence type="ECO:0000256" key="15">
    <source>
        <dbReference type="ARBA" id="ARBA00023180"/>
    </source>
</evidence>
<dbReference type="PROSITE" id="PS01186">
    <property type="entry name" value="EGF_2"/>
    <property type="match status" value="3"/>
</dbReference>
<dbReference type="InterPro" id="IPR023415">
    <property type="entry name" value="LDLR_class-A_CS"/>
</dbReference>
<dbReference type="STRING" id="7375.A0A0L0CHG0"/>
<dbReference type="SMART" id="SM00180">
    <property type="entry name" value="EGF_Lam"/>
    <property type="match status" value="7"/>
</dbReference>
<feature type="compositionally biased region" description="Basic and acidic residues" evidence="22">
    <location>
        <begin position="415"/>
        <end position="428"/>
    </location>
</feature>
<keyword evidence="11" id="KW-0084">Basement membrane</keyword>
<dbReference type="SMART" id="SM00281">
    <property type="entry name" value="LamB"/>
    <property type="match status" value="3"/>
</dbReference>
<feature type="disulfide bond" evidence="20">
    <location>
        <begin position="2039"/>
        <end position="2057"/>
    </location>
</feature>
<evidence type="ECO:0000256" key="7">
    <source>
        <dbReference type="ARBA" id="ARBA00022692"/>
    </source>
</evidence>
<feature type="disulfide bond" evidence="20">
    <location>
        <begin position="1808"/>
        <end position="1820"/>
    </location>
</feature>
<dbReference type="GO" id="GO:0005886">
    <property type="term" value="C:plasma membrane"/>
    <property type="evidence" value="ECO:0007669"/>
    <property type="project" value="TreeGrafter"/>
</dbReference>
<dbReference type="InterPro" id="IPR013320">
    <property type="entry name" value="ConA-like_dom_sf"/>
</dbReference>
<evidence type="ECO:0000259" key="23">
    <source>
        <dbReference type="PROSITE" id="PS50025"/>
    </source>
</evidence>
<dbReference type="FunFam" id="2.10.25.10:FF:000508">
    <property type="entry name" value="Eyes shut homolog"/>
    <property type="match status" value="1"/>
</dbReference>
<evidence type="ECO:0000256" key="18">
    <source>
        <dbReference type="PROSITE-ProRule" id="PRU00076"/>
    </source>
</evidence>
<feature type="domain" description="Ig-like" evidence="26">
    <location>
        <begin position="3387"/>
        <end position="3470"/>
    </location>
</feature>
<dbReference type="OMA" id="PGHDQSY"/>
<feature type="domain" description="Laminin G" evidence="23">
    <location>
        <begin position="4477"/>
        <end position="4654"/>
    </location>
</feature>
<dbReference type="SMART" id="SM00409">
    <property type="entry name" value="IG"/>
    <property type="match status" value="13"/>
</dbReference>
<dbReference type="FunFam" id="4.10.400.10:FF:000140">
    <property type="entry name" value="Terribly reduced optic lobes, isoform AF"/>
    <property type="match status" value="1"/>
</dbReference>
<feature type="disulfide bond" evidence="20">
    <location>
        <begin position="1123"/>
        <end position="1135"/>
    </location>
</feature>
<dbReference type="PROSITE" id="PS50835">
    <property type="entry name" value="IG_LIKE"/>
    <property type="match status" value="13"/>
</dbReference>
<feature type="disulfide bond" evidence="21">
    <location>
        <begin position="2854"/>
        <end position="2863"/>
    </location>
</feature>
<feature type="disulfide bond" evidence="20">
    <location>
        <begin position="772"/>
        <end position="787"/>
    </location>
</feature>
<feature type="disulfide bond" evidence="20">
    <location>
        <begin position="847"/>
        <end position="859"/>
    </location>
</feature>
<feature type="non-terminal residue" evidence="28">
    <location>
        <position position="5216"/>
    </location>
</feature>
<feature type="domain" description="EGF-like" evidence="24">
    <location>
        <begin position="4934"/>
        <end position="4970"/>
    </location>
</feature>
<feature type="domain" description="Ig-like" evidence="26">
    <location>
        <begin position="3769"/>
        <end position="3856"/>
    </location>
</feature>
<dbReference type="Pfam" id="PF02210">
    <property type="entry name" value="Laminin_G_2"/>
    <property type="match status" value="1"/>
</dbReference>
<keyword evidence="6 18" id="KW-0245">EGF-like domain</keyword>
<dbReference type="FunFam" id="4.10.400.10:FF:000086">
    <property type="entry name" value="Terribly reduced optic lobes, isoform B"/>
    <property type="match status" value="1"/>
</dbReference>
<feature type="domain" description="Laminin G" evidence="23">
    <location>
        <begin position="4976"/>
        <end position="5158"/>
    </location>
</feature>
<feature type="disulfide bond" evidence="20">
    <location>
        <begin position="1456"/>
        <end position="1471"/>
    </location>
</feature>
<feature type="disulfide bond" evidence="20">
    <location>
        <begin position="1665"/>
        <end position="1680"/>
    </location>
</feature>
<dbReference type="CDD" id="cd00054">
    <property type="entry name" value="EGF_CA"/>
    <property type="match status" value="2"/>
</dbReference>
<dbReference type="FunFam" id="2.60.40.10:FF:000032">
    <property type="entry name" value="palladin isoform X1"/>
    <property type="match status" value="1"/>
</dbReference>
<evidence type="ECO:0000256" key="4">
    <source>
        <dbReference type="ARBA" id="ARBA00022525"/>
    </source>
</evidence>
<feature type="disulfide bond" evidence="20">
    <location>
        <begin position="1130"/>
        <end position="1148"/>
    </location>
</feature>
<feature type="disulfide bond" evidence="20">
    <location>
        <begin position="1747"/>
        <end position="1762"/>
    </location>
</feature>
<dbReference type="InterPro" id="IPR036055">
    <property type="entry name" value="LDL_receptor-like_sf"/>
</dbReference>
<feature type="disulfide bond" evidence="20">
    <location>
        <begin position="1728"/>
        <end position="1740"/>
    </location>
</feature>
<dbReference type="PANTHER" id="PTHR24270">
    <property type="entry name" value="LOW-DENSITY LIPOPROTEIN RECEPTOR-RELATED"/>
    <property type="match status" value="1"/>
</dbReference>
<evidence type="ECO:0000313" key="28">
    <source>
        <dbReference type="EMBL" id="KNC31690.1"/>
    </source>
</evidence>
<dbReference type="CDD" id="cd00110">
    <property type="entry name" value="LamG"/>
    <property type="match status" value="3"/>
</dbReference>
<feature type="disulfide bond" evidence="20">
    <location>
        <begin position="2011"/>
        <end position="2026"/>
    </location>
</feature>
<feature type="compositionally biased region" description="Polar residues" evidence="22">
    <location>
        <begin position="54"/>
        <end position="67"/>
    </location>
</feature>
<feature type="disulfide bond" evidence="20">
    <location>
        <begin position="1484"/>
        <end position="1499"/>
    </location>
</feature>
<dbReference type="Pfam" id="PF00057">
    <property type="entry name" value="Ldl_recept_a"/>
    <property type="match status" value="22"/>
</dbReference>
<evidence type="ECO:0000256" key="22">
    <source>
        <dbReference type="SAM" id="MobiDB-lite"/>
    </source>
</evidence>
<feature type="domain" description="Ig-like" evidence="26">
    <location>
        <begin position="4294"/>
        <end position="4383"/>
    </location>
</feature>
<feature type="disulfide bond" evidence="20">
    <location>
        <begin position="2032"/>
        <end position="2044"/>
    </location>
</feature>
<feature type="disulfide bond" evidence="19">
    <location>
        <begin position="5131"/>
        <end position="5158"/>
    </location>
</feature>
<dbReference type="InterPro" id="IPR013151">
    <property type="entry name" value="Immunoglobulin_dom"/>
</dbReference>
<feature type="domain" description="Laminin IV type A" evidence="27">
    <location>
        <begin position="2962"/>
        <end position="3147"/>
    </location>
</feature>
<dbReference type="Pfam" id="PF07679">
    <property type="entry name" value="I-set"/>
    <property type="match status" value="4"/>
</dbReference>
<evidence type="ECO:0000313" key="29">
    <source>
        <dbReference type="Proteomes" id="UP000037069"/>
    </source>
</evidence>
<feature type="disulfide bond" evidence="20">
    <location>
        <begin position="1360"/>
        <end position="1372"/>
    </location>
</feature>
<dbReference type="Pfam" id="PF13927">
    <property type="entry name" value="Ig_3"/>
    <property type="match status" value="6"/>
</dbReference>
<feature type="compositionally biased region" description="Low complexity" evidence="22">
    <location>
        <begin position="1190"/>
        <end position="1209"/>
    </location>
</feature>
<dbReference type="PRINTS" id="PR00261">
    <property type="entry name" value="LDLRECEPTOR"/>
</dbReference>
<dbReference type="FunFam" id="2.60.40.10:FF:000812">
    <property type="entry name" value="Terribly reduced optic lobes, isoform AN"/>
    <property type="match status" value="1"/>
</dbReference>
<keyword evidence="16 21" id="KW-0424">Laminin EGF-like domain</keyword>
<feature type="disulfide bond" evidence="20">
    <location>
        <begin position="1523"/>
        <end position="1541"/>
    </location>
</feature>
<feature type="disulfide bond" evidence="20">
    <location>
        <begin position="1815"/>
        <end position="1833"/>
    </location>
</feature>
<dbReference type="GO" id="GO:0048589">
    <property type="term" value="P:developmental growth"/>
    <property type="evidence" value="ECO:0007669"/>
    <property type="project" value="UniProtKB-ARBA"/>
</dbReference>
<evidence type="ECO:0000256" key="10">
    <source>
        <dbReference type="ARBA" id="ARBA00022837"/>
    </source>
</evidence>
<feature type="disulfide bond" evidence="20">
    <location>
        <begin position="1034"/>
        <end position="1049"/>
    </location>
</feature>
<evidence type="ECO:0000256" key="8">
    <source>
        <dbReference type="ARBA" id="ARBA00022729"/>
    </source>
</evidence>
<dbReference type="InterPro" id="IPR056863">
    <property type="entry name" value="LMN_ATRN_NET-like_EGF"/>
</dbReference>
<feature type="domain" description="EGF-like" evidence="24">
    <location>
        <begin position="4652"/>
        <end position="4688"/>
    </location>
</feature>
<keyword evidence="12" id="KW-1133">Transmembrane helix</keyword>
<keyword evidence="17" id="KW-0393">Immunoglobulin domain</keyword>
<feature type="disulfide bond" evidence="20">
    <location>
        <begin position="1419"/>
        <end position="1434"/>
    </location>
</feature>
<feature type="disulfide bond" evidence="20">
    <location>
        <begin position="854"/>
        <end position="872"/>
    </location>
</feature>
<feature type="domain" description="Laminin EGF-like" evidence="25">
    <location>
        <begin position="2835"/>
        <end position="2884"/>
    </location>
</feature>
<dbReference type="PROSITE" id="PS50027">
    <property type="entry name" value="EGF_LAM_2"/>
    <property type="match status" value="2"/>
</dbReference>
<dbReference type="SMART" id="SM00181">
    <property type="entry name" value="EGF"/>
    <property type="match status" value="9"/>
</dbReference>
<feature type="disulfide bond" evidence="20">
    <location>
        <begin position="827"/>
        <end position="842"/>
    </location>
</feature>
<dbReference type="Gene3D" id="4.10.400.10">
    <property type="entry name" value="Low-density Lipoprotein Receptor"/>
    <property type="match status" value="27"/>
</dbReference>
<feature type="domain" description="Laminin IV type A" evidence="27">
    <location>
        <begin position="2249"/>
        <end position="2433"/>
    </location>
</feature>
<feature type="compositionally biased region" description="Acidic residues" evidence="22">
    <location>
        <begin position="42"/>
        <end position="53"/>
    </location>
</feature>
<keyword evidence="9" id="KW-0677">Repeat</keyword>
<dbReference type="FunFam" id="2.10.25.10:FF:000454">
    <property type="entry name" value="Laminin subunit alpha 1"/>
    <property type="match status" value="1"/>
</dbReference>
<evidence type="ECO:0008006" key="30">
    <source>
        <dbReference type="Google" id="ProtNLM"/>
    </source>
</evidence>
<feature type="domain" description="Ig-like" evidence="26">
    <location>
        <begin position="3677"/>
        <end position="3764"/>
    </location>
</feature>
<dbReference type="InterPro" id="IPR007110">
    <property type="entry name" value="Ig-like_dom"/>
</dbReference>
<evidence type="ECO:0000256" key="9">
    <source>
        <dbReference type="ARBA" id="ARBA00022737"/>
    </source>
</evidence>
<evidence type="ECO:0000259" key="25">
    <source>
        <dbReference type="PROSITE" id="PS50027"/>
    </source>
</evidence>
<evidence type="ECO:0000256" key="1">
    <source>
        <dbReference type="ARBA" id="ARBA00004167"/>
    </source>
</evidence>
<feature type="domain" description="Ig-like" evidence="26">
    <location>
        <begin position="3588"/>
        <end position="3670"/>
    </location>
</feature>
<dbReference type="PROSITE" id="PS00022">
    <property type="entry name" value="EGF_1"/>
    <property type="match status" value="5"/>
</dbReference>
<evidence type="ECO:0000256" key="17">
    <source>
        <dbReference type="ARBA" id="ARBA00023319"/>
    </source>
</evidence>
<dbReference type="OrthoDB" id="9988974at2759"/>
<feature type="domain" description="Ig-like" evidence="26">
    <location>
        <begin position="3282"/>
        <end position="3376"/>
    </location>
</feature>
<keyword evidence="29" id="KW-1185">Reference proteome</keyword>
<keyword evidence="8" id="KW-0732">Signal</keyword>
<dbReference type="Gene3D" id="2.60.40.10">
    <property type="entry name" value="Immunoglobulins"/>
    <property type="match status" value="13"/>
</dbReference>
<evidence type="ECO:0000256" key="13">
    <source>
        <dbReference type="ARBA" id="ARBA00023136"/>
    </source>
</evidence>
<dbReference type="FunFam" id="4.10.400.10:FF:000105">
    <property type="entry name" value="Lipophorin receptor 1, isoform K"/>
    <property type="match status" value="1"/>
</dbReference>
<evidence type="ECO:0000256" key="16">
    <source>
        <dbReference type="ARBA" id="ARBA00023292"/>
    </source>
</evidence>
<feature type="region of interest" description="Disordered" evidence="22">
    <location>
        <begin position="3858"/>
        <end position="3904"/>
    </location>
</feature>
<gene>
    <name evidence="28" type="ORF">FF38_10341</name>
</gene>
<dbReference type="EMBL" id="JRES01000394">
    <property type="protein sequence ID" value="KNC31690.1"/>
    <property type="molecule type" value="Genomic_DNA"/>
</dbReference>
<dbReference type="PROSITE" id="PS50068">
    <property type="entry name" value="LDLRA_2"/>
    <property type="match status" value="28"/>
</dbReference>
<feature type="compositionally biased region" description="Acidic residues" evidence="22">
    <location>
        <begin position="375"/>
        <end position="387"/>
    </location>
</feature>
<evidence type="ECO:0000256" key="2">
    <source>
        <dbReference type="ARBA" id="ARBA00004302"/>
    </source>
</evidence>
<dbReference type="InterPro" id="IPR009030">
    <property type="entry name" value="Growth_fac_rcpt_cys_sf"/>
</dbReference>
<name>A0A0L0CHG0_LUCCU</name>
<feature type="disulfide bond" evidence="20">
    <location>
        <begin position="1999"/>
        <end position="2017"/>
    </location>
</feature>
<evidence type="ECO:0000256" key="6">
    <source>
        <dbReference type="ARBA" id="ARBA00022536"/>
    </source>
</evidence>
<keyword evidence="14 18" id="KW-1015">Disulfide bond</keyword>
<feature type="disulfide bond" evidence="20">
    <location>
        <begin position="1312"/>
        <end position="1330"/>
    </location>
</feature>
<evidence type="ECO:0000256" key="19">
    <source>
        <dbReference type="PROSITE-ProRule" id="PRU00122"/>
    </source>
</evidence>
<dbReference type="SUPFAM" id="SSF57184">
    <property type="entry name" value="Growth factor receptor domain"/>
    <property type="match status" value="1"/>
</dbReference>
<keyword evidence="5" id="KW-0272">Extracellular matrix</keyword>
<dbReference type="CDD" id="cd00096">
    <property type="entry name" value="Ig"/>
    <property type="match status" value="2"/>
</dbReference>
<dbReference type="PROSITE" id="PS01248">
    <property type="entry name" value="EGF_LAM_1"/>
    <property type="match status" value="3"/>
</dbReference>
<feature type="region of interest" description="Disordered" evidence="22">
    <location>
        <begin position="441"/>
        <end position="656"/>
    </location>
</feature>
<dbReference type="FunFam" id="2.10.25.10:FF:000255">
    <property type="entry name" value="Sushi, nidogen and EGF-like domains 1"/>
    <property type="match status" value="1"/>
</dbReference>
<dbReference type="SUPFAM" id="SSF57196">
    <property type="entry name" value="EGF/Laminin"/>
    <property type="match status" value="3"/>
</dbReference>
<feature type="region of interest" description="Disordered" evidence="22">
    <location>
        <begin position="289"/>
        <end position="322"/>
    </location>
</feature>
<dbReference type="Pfam" id="PF00054">
    <property type="entry name" value="Laminin_G_1"/>
    <property type="match status" value="2"/>
</dbReference>